<dbReference type="InterPro" id="IPR027417">
    <property type="entry name" value="P-loop_NTPase"/>
</dbReference>
<keyword evidence="2" id="KW-1185">Reference proteome</keyword>
<evidence type="ECO:0000313" key="2">
    <source>
        <dbReference type="Proteomes" id="UP001371218"/>
    </source>
</evidence>
<dbReference type="SUPFAM" id="SSF52540">
    <property type="entry name" value="P-loop containing nucleoside triphosphate hydrolases"/>
    <property type="match status" value="1"/>
</dbReference>
<protein>
    <recommendedName>
        <fullName evidence="3">Stf0 sulfotransferase</fullName>
    </recommendedName>
</protein>
<accession>A0ABU9BZ77</accession>
<organism evidence="1 2">
    <name type="scientific">Ideonella lacteola</name>
    <dbReference type="NCBI Taxonomy" id="2984193"/>
    <lineage>
        <taxon>Bacteria</taxon>
        <taxon>Pseudomonadati</taxon>
        <taxon>Pseudomonadota</taxon>
        <taxon>Betaproteobacteria</taxon>
        <taxon>Burkholderiales</taxon>
        <taxon>Sphaerotilaceae</taxon>
        <taxon>Ideonella</taxon>
    </lineage>
</organism>
<dbReference type="Gene3D" id="3.40.50.300">
    <property type="entry name" value="P-loop containing nucleotide triphosphate hydrolases"/>
    <property type="match status" value="1"/>
</dbReference>
<dbReference type="EMBL" id="JBBUTG010000025">
    <property type="protein sequence ID" value="MEK8034127.1"/>
    <property type="molecule type" value="Genomic_DNA"/>
</dbReference>
<sequence length="248" mass="27325">MPIPPLQRYVILSTPRSGSSHLVAALEAHAQVACLGEVFNPHGGALKRLGYYDEQMMTLLAEQPIVYLDKLMGLCAHGPAAKPVFGFKMMLHHDERVIDHVSADPAWKVILLRRNNLLAQWSSLQIAKITGEWSSKGKKRRAAAGQPEPEAPRIEFKPKAFAAYCEKVSSRYATIREQVAGHELFEIDTEHIDAQRDALLAFLGVNPALAAPAPGAGERQNSSSLEERFTNAEAVRRYAREHGMPLAG</sequence>
<reference evidence="1 2" key="1">
    <citation type="submission" date="2024-04" db="EMBL/GenBank/DDBJ databases">
        <title>Novel species of the genus Ideonella isolated from streams.</title>
        <authorList>
            <person name="Lu H."/>
        </authorList>
    </citation>
    <scope>NUCLEOTIDE SEQUENCE [LARGE SCALE GENOMIC DNA]</scope>
    <source>
        <strain evidence="1 2">DXS29W</strain>
    </source>
</reference>
<dbReference type="RefSeq" id="WP_341428555.1">
    <property type="nucleotide sequence ID" value="NZ_JBBUTG010000025.1"/>
</dbReference>
<evidence type="ECO:0000313" key="1">
    <source>
        <dbReference type="EMBL" id="MEK8034127.1"/>
    </source>
</evidence>
<dbReference type="Proteomes" id="UP001371218">
    <property type="component" value="Unassembled WGS sequence"/>
</dbReference>
<comment type="caution">
    <text evidence="1">The sequence shown here is derived from an EMBL/GenBank/DDBJ whole genome shotgun (WGS) entry which is preliminary data.</text>
</comment>
<name>A0ABU9BZ77_9BURK</name>
<evidence type="ECO:0008006" key="3">
    <source>
        <dbReference type="Google" id="ProtNLM"/>
    </source>
</evidence>
<gene>
    <name evidence="1" type="ORF">AACH06_25155</name>
</gene>
<proteinExistence type="predicted"/>